<dbReference type="Proteomes" id="UP000887159">
    <property type="component" value="Unassembled WGS sequence"/>
</dbReference>
<organism evidence="1 2">
    <name type="scientific">Trichonephila clavipes</name>
    <name type="common">Golden silk orbweaver</name>
    <name type="synonym">Nephila clavipes</name>
    <dbReference type="NCBI Taxonomy" id="2585209"/>
    <lineage>
        <taxon>Eukaryota</taxon>
        <taxon>Metazoa</taxon>
        <taxon>Ecdysozoa</taxon>
        <taxon>Arthropoda</taxon>
        <taxon>Chelicerata</taxon>
        <taxon>Arachnida</taxon>
        <taxon>Araneae</taxon>
        <taxon>Araneomorphae</taxon>
        <taxon>Entelegynae</taxon>
        <taxon>Araneoidea</taxon>
        <taxon>Nephilidae</taxon>
        <taxon>Trichonephila</taxon>
    </lineage>
</organism>
<proteinExistence type="predicted"/>
<gene>
    <name evidence="1" type="ORF">TNCV_2690891</name>
</gene>
<evidence type="ECO:0000313" key="2">
    <source>
        <dbReference type="Proteomes" id="UP000887159"/>
    </source>
</evidence>
<reference evidence="1" key="1">
    <citation type="submission" date="2020-08" db="EMBL/GenBank/DDBJ databases">
        <title>Multicomponent nature underlies the extraordinary mechanical properties of spider dragline silk.</title>
        <authorList>
            <person name="Kono N."/>
            <person name="Nakamura H."/>
            <person name="Mori M."/>
            <person name="Yoshida Y."/>
            <person name="Ohtoshi R."/>
            <person name="Malay A.D."/>
            <person name="Moran D.A.P."/>
            <person name="Tomita M."/>
            <person name="Numata K."/>
            <person name="Arakawa K."/>
        </authorList>
    </citation>
    <scope>NUCLEOTIDE SEQUENCE</scope>
</reference>
<keyword evidence="2" id="KW-1185">Reference proteome</keyword>
<dbReference type="EMBL" id="BMAU01021370">
    <property type="protein sequence ID" value="GFY24898.1"/>
    <property type="molecule type" value="Genomic_DNA"/>
</dbReference>
<protein>
    <submittedName>
        <fullName evidence="1">Uncharacterized protein</fullName>
    </submittedName>
</protein>
<name>A0A8X6VYN5_TRICX</name>
<evidence type="ECO:0000313" key="1">
    <source>
        <dbReference type="EMBL" id="GFY24898.1"/>
    </source>
</evidence>
<dbReference type="AlphaFoldDB" id="A0A8X6VYN5"/>
<comment type="caution">
    <text evidence="1">The sequence shown here is derived from an EMBL/GenBank/DDBJ whole genome shotgun (WGS) entry which is preliminary data.</text>
</comment>
<accession>A0A8X6VYN5</accession>
<sequence>MKFLQKLLMSDSKLHEGCSFDLKMLEPSQVTQLFEKAYVRALDIHRNELASTDFSTAGLSAGNKKERKRKRSLHEIAAMITVKQIENASYKRIVESEF</sequence>